<dbReference type="EMBL" id="JAEPQZ010000005">
    <property type="protein sequence ID" value="KAG2180908.1"/>
    <property type="molecule type" value="Genomic_DNA"/>
</dbReference>
<feature type="compositionally biased region" description="Basic and acidic residues" evidence="6">
    <location>
        <begin position="440"/>
        <end position="456"/>
    </location>
</feature>
<dbReference type="GO" id="GO:0005737">
    <property type="term" value="C:cytoplasm"/>
    <property type="evidence" value="ECO:0007669"/>
    <property type="project" value="UniProtKB-SubCell"/>
</dbReference>
<feature type="compositionally biased region" description="Basic and acidic residues" evidence="6">
    <location>
        <begin position="605"/>
        <end position="620"/>
    </location>
</feature>
<dbReference type="PRINTS" id="PR00452">
    <property type="entry name" value="SH3DOMAIN"/>
</dbReference>
<evidence type="ECO:0000256" key="3">
    <source>
        <dbReference type="ARBA" id="ARBA00022490"/>
    </source>
</evidence>
<dbReference type="Pfam" id="PF00621">
    <property type="entry name" value="RhoGEF"/>
    <property type="match status" value="1"/>
</dbReference>
<dbReference type="GO" id="GO:0035025">
    <property type="term" value="P:positive regulation of Rho protein signal transduction"/>
    <property type="evidence" value="ECO:0007669"/>
    <property type="project" value="TreeGrafter"/>
</dbReference>
<feature type="compositionally biased region" description="Basic and acidic residues" evidence="6">
    <location>
        <begin position="389"/>
        <end position="431"/>
    </location>
</feature>
<feature type="compositionally biased region" description="Basic and acidic residues" evidence="6">
    <location>
        <begin position="341"/>
        <end position="356"/>
    </location>
</feature>
<protein>
    <submittedName>
        <fullName evidence="9">Uncharacterized protein</fullName>
    </submittedName>
</protein>
<keyword evidence="2 4" id="KW-0728">SH3 domain</keyword>
<dbReference type="InterPro" id="IPR000219">
    <property type="entry name" value="DH_dom"/>
</dbReference>
<dbReference type="CDD" id="cd00174">
    <property type="entry name" value="SH3"/>
    <property type="match status" value="2"/>
</dbReference>
<dbReference type="Gene3D" id="2.30.29.30">
    <property type="entry name" value="Pleckstrin-homology domain (PH domain)/Phosphotyrosine-binding domain (PTB)"/>
    <property type="match status" value="1"/>
</dbReference>
<dbReference type="AlphaFoldDB" id="A0A8H7UIC3"/>
<evidence type="ECO:0000256" key="1">
    <source>
        <dbReference type="ARBA" id="ARBA00004496"/>
    </source>
</evidence>
<feature type="region of interest" description="Disordered" evidence="6">
    <location>
        <begin position="492"/>
        <end position="518"/>
    </location>
</feature>
<dbReference type="InterPro" id="IPR036028">
    <property type="entry name" value="SH3-like_dom_sf"/>
</dbReference>
<dbReference type="PANTHER" id="PTHR46006:SF6">
    <property type="entry name" value="INTERSECTIN-2 ISOFORM X1"/>
    <property type="match status" value="1"/>
</dbReference>
<dbReference type="InterPro" id="IPR001452">
    <property type="entry name" value="SH3_domain"/>
</dbReference>
<feature type="compositionally biased region" description="Basic and acidic residues" evidence="6">
    <location>
        <begin position="573"/>
        <end position="597"/>
    </location>
</feature>
<keyword evidence="5" id="KW-0175">Coiled coil</keyword>
<dbReference type="PROSITE" id="PS50002">
    <property type="entry name" value="SH3"/>
    <property type="match status" value="2"/>
</dbReference>
<feature type="compositionally biased region" description="Basic and acidic residues" evidence="6">
    <location>
        <begin position="536"/>
        <end position="565"/>
    </location>
</feature>
<dbReference type="InterPro" id="IPR011993">
    <property type="entry name" value="PH-like_dom_sf"/>
</dbReference>
<dbReference type="InterPro" id="IPR001849">
    <property type="entry name" value="PH_domain"/>
</dbReference>
<dbReference type="GO" id="GO:0035556">
    <property type="term" value="P:intracellular signal transduction"/>
    <property type="evidence" value="ECO:0007669"/>
    <property type="project" value="InterPro"/>
</dbReference>
<dbReference type="InterPro" id="IPR001331">
    <property type="entry name" value="GDS_CDC24_CS"/>
</dbReference>
<reference evidence="9" key="1">
    <citation type="submission" date="2020-12" db="EMBL/GenBank/DDBJ databases">
        <title>Metabolic potential, ecology and presence of endohyphal bacteria is reflected in genomic diversity of Mucoromycotina.</title>
        <authorList>
            <person name="Muszewska A."/>
            <person name="Okrasinska A."/>
            <person name="Steczkiewicz K."/>
            <person name="Drgas O."/>
            <person name="Orlowska M."/>
            <person name="Perlinska-Lenart U."/>
            <person name="Aleksandrzak-Piekarczyk T."/>
            <person name="Szatraj K."/>
            <person name="Zielenkiewicz U."/>
            <person name="Pilsyk S."/>
            <person name="Malc E."/>
            <person name="Mieczkowski P."/>
            <person name="Kruszewska J.S."/>
            <person name="Biernat P."/>
            <person name="Pawlowska J."/>
        </authorList>
    </citation>
    <scope>NUCLEOTIDE SEQUENCE</scope>
    <source>
        <strain evidence="9">WA0000067209</strain>
    </source>
</reference>
<dbReference type="CDD" id="cd00160">
    <property type="entry name" value="RhoGEF"/>
    <property type="match status" value="1"/>
</dbReference>
<name>A0A8H7UIC3_MORIS</name>
<dbReference type="InterPro" id="IPR051480">
    <property type="entry name" value="Endocytic_GEF_Adapter"/>
</dbReference>
<feature type="coiled-coil region" evidence="5">
    <location>
        <begin position="118"/>
        <end position="148"/>
    </location>
</feature>
<feature type="domain" description="SH3" evidence="7">
    <location>
        <begin position="740"/>
        <end position="803"/>
    </location>
</feature>
<evidence type="ECO:0000256" key="2">
    <source>
        <dbReference type="ARBA" id="ARBA00022443"/>
    </source>
</evidence>
<evidence type="ECO:0000256" key="4">
    <source>
        <dbReference type="PROSITE-ProRule" id="PRU00192"/>
    </source>
</evidence>
<dbReference type="Gene3D" id="2.30.30.40">
    <property type="entry name" value="SH3 Domains"/>
    <property type="match status" value="2"/>
</dbReference>
<feature type="compositionally biased region" description="Pro residues" evidence="6">
    <location>
        <begin position="287"/>
        <end position="308"/>
    </location>
</feature>
<dbReference type="SMART" id="SM00233">
    <property type="entry name" value="PH"/>
    <property type="match status" value="1"/>
</dbReference>
<dbReference type="InterPro" id="IPR035899">
    <property type="entry name" value="DBL_dom_sf"/>
</dbReference>
<dbReference type="PANTHER" id="PTHR46006">
    <property type="entry name" value="RHO GUANINE NUCLEOTIDE EXCHANGE FACTOR AT 64C, ISOFORM A"/>
    <property type="match status" value="1"/>
</dbReference>
<evidence type="ECO:0000259" key="8">
    <source>
        <dbReference type="PROSITE" id="PS50010"/>
    </source>
</evidence>
<dbReference type="Proteomes" id="UP000654370">
    <property type="component" value="Unassembled WGS sequence"/>
</dbReference>
<dbReference type="SUPFAM" id="SSF48065">
    <property type="entry name" value="DBL homology domain (DH-domain)"/>
    <property type="match status" value="1"/>
</dbReference>
<comment type="subcellular location">
    <subcellularLocation>
        <location evidence="1">Cytoplasm</location>
    </subcellularLocation>
</comment>
<keyword evidence="3" id="KW-0963">Cytoplasm</keyword>
<dbReference type="GO" id="GO:0005085">
    <property type="term" value="F:guanyl-nucleotide exchange factor activity"/>
    <property type="evidence" value="ECO:0007669"/>
    <property type="project" value="InterPro"/>
</dbReference>
<comment type="caution">
    <text evidence="9">The sequence shown here is derived from an EMBL/GenBank/DDBJ whole genome shotgun (WGS) entry which is preliminary data.</text>
</comment>
<evidence type="ECO:0000313" key="10">
    <source>
        <dbReference type="Proteomes" id="UP000654370"/>
    </source>
</evidence>
<dbReference type="OrthoDB" id="1716625at2759"/>
<dbReference type="SUPFAM" id="SSF50044">
    <property type="entry name" value="SH3-domain"/>
    <property type="match status" value="2"/>
</dbReference>
<dbReference type="Gene3D" id="1.20.900.10">
    <property type="entry name" value="Dbl homology (DH) domain"/>
    <property type="match status" value="1"/>
</dbReference>
<dbReference type="SMART" id="SM00326">
    <property type="entry name" value="SH3"/>
    <property type="match status" value="2"/>
</dbReference>
<dbReference type="Pfam" id="PF16652">
    <property type="entry name" value="PH_13"/>
    <property type="match status" value="1"/>
</dbReference>
<organism evidence="9 10">
    <name type="scientific">Mortierella isabellina</name>
    <name type="common">Filamentous fungus</name>
    <name type="synonym">Umbelopsis isabellina</name>
    <dbReference type="NCBI Taxonomy" id="91625"/>
    <lineage>
        <taxon>Eukaryota</taxon>
        <taxon>Fungi</taxon>
        <taxon>Fungi incertae sedis</taxon>
        <taxon>Mucoromycota</taxon>
        <taxon>Mucoromycotina</taxon>
        <taxon>Umbelopsidomycetes</taxon>
        <taxon>Umbelopsidales</taxon>
        <taxon>Umbelopsidaceae</taxon>
        <taxon>Umbelopsis</taxon>
    </lineage>
</organism>
<dbReference type="SMART" id="SM00325">
    <property type="entry name" value="RhoGEF"/>
    <property type="match status" value="1"/>
</dbReference>
<evidence type="ECO:0000256" key="5">
    <source>
        <dbReference type="SAM" id="Coils"/>
    </source>
</evidence>
<evidence type="ECO:0000313" key="9">
    <source>
        <dbReference type="EMBL" id="KAG2180908.1"/>
    </source>
</evidence>
<proteinExistence type="predicted"/>
<feature type="compositionally biased region" description="Low complexity" evidence="6">
    <location>
        <begin position="309"/>
        <end position="322"/>
    </location>
</feature>
<feature type="region of interest" description="Disordered" evidence="6">
    <location>
        <begin position="276"/>
        <end position="456"/>
    </location>
</feature>
<dbReference type="PROSITE" id="PS50010">
    <property type="entry name" value="DH_2"/>
    <property type="match status" value="1"/>
</dbReference>
<feature type="region of interest" description="Disordered" evidence="6">
    <location>
        <begin position="536"/>
        <end position="669"/>
    </location>
</feature>
<accession>A0A8H7UIC3</accession>
<dbReference type="SUPFAM" id="SSF50729">
    <property type="entry name" value="PH domain-like"/>
    <property type="match status" value="1"/>
</dbReference>
<feature type="compositionally biased region" description="Low complexity" evidence="6">
    <location>
        <begin position="653"/>
        <end position="669"/>
    </location>
</feature>
<feature type="domain" description="DH" evidence="8">
    <location>
        <begin position="930"/>
        <end position="1112"/>
    </location>
</feature>
<dbReference type="Pfam" id="PF00018">
    <property type="entry name" value="SH3_1"/>
    <property type="match status" value="2"/>
</dbReference>
<feature type="compositionally biased region" description="Acidic residues" evidence="6">
    <location>
        <begin position="636"/>
        <end position="652"/>
    </location>
</feature>
<feature type="domain" description="SH3" evidence="7">
    <location>
        <begin position="678"/>
        <end position="739"/>
    </location>
</feature>
<feature type="compositionally biased region" description="Polar residues" evidence="6">
    <location>
        <begin position="624"/>
        <end position="633"/>
    </location>
</feature>
<dbReference type="PROSITE" id="PS00741">
    <property type="entry name" value="DH_1"/>
    <property type="match status" value="1"/>
</dbReference>
<sequence>MSLSSRNYGTYERNGSQNINYSYGNNDSLAELRKSIREQEILLSALHGSSGSSSTADDIESLKRRIANVDKQIHEQSLRSNSVKRDLLLGRYSSRMRQLSDLADHQRSMQKEIDFTLNTTIKNLEDKIEREAENLNEKQRELARIRDVKATGGTSSSLANSSMSEADRIRSKAQAMIAARLNKTAYIENAGIETKKTDTVIQERESNWKRQLSRIEDLRQDVKHVLGSSSIDDTDIEQNEKRLKEQRMFEDGLFVAEELGDFIESLRQGRAKKAALGHSSSGINRYGPPPTTPPLPKKYSAAPPPLPAPVYANRHAPPSKSIAPPPPVPTSVRPQTPRSAEAIKAEAHRKTEEKRMSMRINGDMSDFQNVGNAIGKEETPIAKGEASSDDEKYKLQQQDAEKAAQARLREASRQAELRLSEFNQRKKDAEASKQAAEEEEQKRKQEAEQAAIKKEDERLEQERLQLEKEKKAAEEQRLIQENLEKERRRIEEEKREIERQEQVAKERQQKLEQETRAAELAREQELERLRKAQEDLERAKKAEEEQRVAAEHAEKERQRLLELETQRIQAVQEDERKRREEEEAERKRRQIEAHEEGIWSNDMNNEARRTRNSQDFRHAPEFPTSFSFGPSQPQESDSEWESASESDQEELTAPEQETTATAGTAGFGTDLDDEVDFSTIYRVKALYDYHGTRQDDLSIAEDEILKAHPSKDSESDWWYGTSLKTNSCGFFPRTYCEIIEKAFKVRSLYEFTGVRDDDLSFKENEIVNVQPFQDEDSEWWFGTSESTKEAGYFPRTYVEEMKEDTATDRRESDDIPNIIVHQPQAQHKIPMLEDQRPPVNLSPSLSTPTSKNFGRSAPTSPIIRSASPLRKIGRRRASSNASVLVSSPISISARSTSPVVLRPDSPNILNTWASHMDDKELLNVSPEERKRQEAIYELVVTEKTYLNDLQLIVNVFYADSSQYLSPDAQNVIFSNVEDLLLCNTAILSDLEDRQREGANFVSAVGDIFLTHAENLKCYQTYCRNQSAASRFLQKKRDEDKLFAAFLKSCQSRPECRSLDLSSFLLEPMQRITRYPLLLRQILQSTPKYHHDYGMVAEAIEKAEQVLQDVNEAARRHENKQKLQELSRLVDLEGLETIDRAGREFVMEGPLFKAKSGRKLHACLFNDMFILAQPIRGLSPQGYLYTLYKEPMPTDRIQVRGSSKPGLDDTGFQIMYGDSVISVKAATTSMKKQWMTRISQANSVLSGSSQWR</sequence>
<evidence type="ECO:0000256" key="6">
    <source>
        <dbReference type="SAM" id="MobiDB-lite"/>
    </source>
</evidence>
<gene>
    <name evidence="9" type="ORF">INT43_008488</name>
</gene>
<keyword evidence="10" id="KW-1185">Reference proteome</keyword>
<evidence type="ECO:0000259" key="7">
    <source>
        <dbReference type="PROSITE" id="PS50002"/>
    </source>
</evidence>